<dbReference type="GO" id="GO:0046872">
    <property type="term" value="F:metal ion binding"/>
    <property type="evidence" value="ECO:0007669"/>
    <property type="project" value="UniProtKB-KW"/>
</dbReference>
<dbReference type="GO" id="GO:0016020">
    <property type="term" value="C:membrane"/>
    <property type="evidence" value="ECO:0007669"/>
    <property type="project" value="TreeGrafter"/>
</dbReference>
<evidence type="ECO:0000259" key="7">
    <source>
        <dbReference type="Pfam" id="PF01435"/>
    </source>
</evidence>
<dbReference type="InterPro" id="IPR001915">
    <property type="entry name" value="Peptidase_M48"/>
</dbReference>
<keyword evidence="2 8" id="KW-0645">Protease</keyword>
<dbReference type="CDD" id="cd07331">
    <property type="entry name" value="M48C_Oma1_like"/>
    <property type="match status" value="1"/>
</dbReference>
<evidence type="ECO:0000256" key="5">
    <source>
        <dbReference type="ARBA" id="ARBA00022833"/>
    </source>
</evidence>
<evidence type="ECO:0000256" key="3">
    <source>
        <dbReference type="ARBA" id="ARBA00022723"/>
    </source>
</evidence>
<gene>
    <name evidence="8" type="primary">bepA_63</name>
    <name evidence="8" type="ORF">SDC9_133855</name>
</gene>
<dbReference type="InterPro" id="IPR051156">
    <property type="entry name" value="Mito/Outer_Membr_Metalloprot"/>
</dbReference>
<name>A0A645DCX9_9ZZZZ</name>
<dbReference type="AlphaFoldDB" id="A0A645DCX9"/>
<dbReference type="EMBL" id="VSSQ01034727">
    <property type="protein sequence ID" value="MPM86763.1"/>
    <property type="molecule type" value="Genomic_DNA"/>
</dbReference>
<keyword evidence="3" id="KW-0479">Metal-binding</keyword>
<dbReference type="PROSITE" id="PS51257">
    <property type="entry name" value="PROKAR_LIPOPROTEIN"/>
    <property type="match status" value="1"/>
</dbReference>
<dbReference type="EC" id="3.4.-.-" evidence="8"/>
<organism evidence="8">
    <name type="scientific">bioreactor metagenome</name>
    <dbReference type="NCBI Taxonomy" id="1076179"/>
    <lineage>
        <taxon>unclassified sequences</taxon>
        <taxon>metagenomes</taxon>
        <taxon>ecological metagenomes</taxon>
    </lineage>
</organism>
<dbReference type="GO" id="GO:0051603">
    <property type="term" value="P:proteolysis involved in protein catabolic process"/>
    <property type="evidence" value="ECO:0007669"/>
    <property type="project" value="TreeGrafter"/>
</dbReference>
<feature type="domain" description="Peptidase M48" evidence="7">
    <location>
        <begin position="87"/>
        <end position="255"/>
    </location>
</feature>
<dbReference type="GO" id="GO:0004222">
    <property type="term" value="F:metalloendopeptidase activity"/>
    <property type="evidence" value="ECO:0007669"/>
    <property type="project" value="InterPro"/>
</dbReference>
<accession>A0A645DCX9</accession>
<comment type="caution">
    <text evidence="8">The sequence shown here is derived from an EMBL/GenBank/DDBJ whole genome shotgun (WGS) entry which is preliminary data.</text>
</comment>
<evidence type="ECO:0000256" key="2">
    <source>
        <dbReference type="ARBA" id="ARBA00022670"/>
    </source>
</evidence>
<dbReference type="PANTHER" id="PTHR22726">
    <property type="entry name" value="METALLOENDOPEPTIDASE OMA1"/>
    <property type="match status" value="1"/>
</dbReference>
<evidence type="ECO:0000313" key="8">
    <source>
        <dbReference type="EMBL" id="MPM86763.1"/>
    </source>
</evidence>
<evidence type="ECO:0000256" key="6">
    <source>
        <dbReference type="ARBA" id="ARBA00023049"/>
    </source>
</evidence>
<keyword evidence="5" id="KW-0862">Zinc</keyword>
<evidence type="ECO:0000256" key="1">
    <source>
        <dbReference type="ARBA" id="ARBA00001947"/>
    </source>
</evidence>
<dbReference type="PANTHER" id="PTHR22726:SF1">
    <property type="entry name" value="METALLOENDOPEPTIDASE OMA1, MITOCHONDRIAL"/>
    <property type="match status" value="1"/>
</dbReference>
<dbReference type="Gene3D" id="3.30.2010.10">
    <property type="entry name" value="Metalloproteases ('zincins'), catalytic domain"/>
    <property type="match status" value="1"/>
</dbReference>
<proteinExistence type="predicted"/>
<keyword evidence="6" id="KW-0482">Metalloprotease</keyword>
<dbReference type="Pfam" id="PF01435">
    <property type="entry name" value="Peptidase_M48"/>
    <property type="match status" value="1"/>
</dbReference>
<keyword evidence="4 8" id="KW-0378">Hydrolase</keyword>
<protein>
    <submittedName>
        <fullName evidence="8">Beta-barrel assembly-enhancing protease</fullName>
        <ecNumber evidence="8">3.4.-.-</ecNumber>
    </submittedName>
</protein>
<sequence length="267" mass="29501">MHNMKKTGLLFMIIIFTVSCSQVLITGRKQLVLVSDTELLNMSLQSYKQFIDSVPLSNDVAQTAMVKKTGTKIATAVEAFLKANGHDAEIVNFQWEFNLVKDSTVNAFCMPGGKVVFFEGILPVTQTEAGVAVVMGHEIAHAVANHSKERLSQQILLSYGASAADLLFSQKSEATRYGIQTLYGLGAQLGVILPYSREHEYEADRLGLIFMAMAGYDPNEAVAFWERMSANDPDSRLDFMSTHPTNAKRIANMKNVLAEAMGYYQKN</sequence>
<reference evidence="8" key="1">
    <citation type="submission" date="2019-08" db="EMBL/GenBank/DDBJ databases">
        <authorList>
            <person name="Kucharzyk K."/>
            <person name="Murdoch R.W."/>
            <person name="Higgins S."/>
            <person name="Loffler F."/>
        </authorList>
    </citation>
    <scope>NUCLEOTIDE SEQUENCE</scope>
</reference>
<evidence type="ECO:0000256" key="4">
    <source>
        <dbReference type="ARBA" id="ARBA00022801"/>
    </source>
</evidence>
<comment type="cofactor">
    <cofactor evidence="1">
        <name>Zn(2+)</name>
        <dbReference type="ChEBI" id="CHEBI:29105"/>
    </cofactor>
</comment>